<feature type="transmembrane region" description="Helical" evidence="5">
    <location>
        <begin position="40"/>
        <end position="67"/>
    </location>
</feature>
<dbReference type="Pfam" id="PF06305">
    <property type="entry name" value="LapA_dom"/>
    <property type="match status" value="1"/>
</dbReference>
<name>A0A5C5UD43_9GAMM</name>
<evidence type="ECO:0000313" key="7">
    <source>
        <dbReference type="EMBL" id="TWT23480.1"/>
    </source>
</evidence>
<sequence length="88" mass="9185">MRLLRILIALLFAALGLAVGALNPQHVTLDLGFAGFDAGLGVLLLAALLVGVLCGGLMLALGVVVPLRRELKRERARADAPPPYDMGV</sequence>
<feature type="domain" description="Lipopolysaccharide assembly protein A" evidence="6">
    <location>
        <begin position="22"/>
        <end position="77"/>
    </location>
</feature>
<dbReference type="EMBL" id="VOHK01000001">
    <property type="protein sequence ID" value="TWT23480.1"/>
    <property type="molecule type" value="Genomic_DNA"/>
</dbReference>
<keyword evidence="1" id="KW-1003">Cell membrane</keyword>
<dbReference type="InterPro" id="IPR010445">
    <property type="entry name" value="LapA_dom"/>
</dbReference>
<evidence type="ECO:0000256" key="1">
    <source>
        <dbReference type="ARBA" id="ARBA00022475"/>
    </source>
</evidence>
<organism evidence="7 8">
    <name type="scientific">Luteimonas marina</name>
    <dbReference type="NCBI Taxonomy" id="488485"/>
    <lineage>
        <taxon>Bacteria</taxon>
        <taxon>Pseudomonadati</taxon>
        <taxon>Pseudomonadota</taxon>
        <taxon>Gammaproteobacteria</taxon>
        <taxon>Lysobacterales</taxon>
        <taxon>Lysobacteraceae</taxon>
        <taxon>Luteimonas</taxon>
    </lineage>
</organism>
<keyword evidence="2 5" id="KW-0812">Transmembrane</keyword>
<dbReference type="RefSeq" id="WP_146384618.1">
    <property type="nucleotide sequence ID" value="NZ_VOHK01000001.1"/>
</dbReference>
<reference evidence="7 8" key="1">
    <citation type="journal article" date="2008" name="Int. J. Syst. Evol. Microbiol.">
        <title>Luteimonas marina sp. nov., isolated from seawater.</title>
        <authorList>
            <person name="Baik K.S."/>
            <person name="Park S.C."/>
            <person name="Kim M.S."/>
            <person name="Kim E.M."/>
            <person name="Park C."/>
            <person name="Chun J."/>
            <person name="Seong C.N."/>
        </authorList>
    </citation>
    <scope>NUCLEOTIDE SEQUENCE [LARGE SCALE GENOMIC DNA]</scope>
    <source>
        <strain evidence="7 8">FR1330</strain>
    </source>
</reference>
<evidence type="ECO:0000256" key="3">
    <source>
        <dbReference type="ARBA" id="ARBA00022989"/>
    </source>
</evidence>
<protein>
    <submittedName>
        <fullName evidence="7">DUF1049 domain-containing protein</fullName>
    </submittedName>
</protein>
<dbReference type="AlphaFoldDB" id="A0A5C5UD43"/>
<keyword evidence="8" id="KW-1185">Reference proteome</keyword>
<keyword evidence="3 5" id="KW-1133">Transmembrane helix</keyword>
<evidence type="ECO:0000259" key="6">
    <source>
        <dbReference type="Pfam" id="PF06305"/>
    </source>
</evidence>
<comment type="caution">
    <text evidence="7">The sequence shown here is derived from an EMBL/GenBank/DDBJ whole genome shotgun (WGS) entry which is preliminary data.</text>
</comment>
<dbReference type="Proteomes" id="UP000319980">
    <property type="component" value="Unassembled WGS sequence"/>
</dbReference>
<accession>A0A5C5UD43</accession>
<evidence type="ECO:0000256" key="4">
    <source>
        <dbReference type="ARBA" id="ARBA00023136"/>
    </source>
</evidence>
<keyword evidence="4 5" id="KW-0472">Membrane</keyword>
<proteinExistence type="predicted"/>
<gene>
    <name evidence="7" type="ORF">FQY83_02235</name>
</gene>
<dbReference type="GO" id="GO:0005886">
    <property type="term" value="C:plasma membrane"/>
    <property type="evidence" value="ECO:0007669"/>
    <property type="project" value="InterPro"/>
</dbReference>
<evidence type="ECO:0000313" key="8">
    <source>
        <dbReference type="Proteomes" id="UP000319980"/>
    </source>
</evidence>
<evidence type="ECO:0000256" key="5">
    <source>
        <dbReference type="SAM" id="Phobius"/>
    </source>
</evidence>
<evidence type="ECO:0000256" key="2">
    <source>
        <dbReference type="ARBA" id="ARBA00022692"/>
    </source>
</evidence>